<dbReference type="PROSITE" id="PS00107">
    <property type="entry name" value="PROTEIN_KINASE_ATP"/>
    <property type="match status" value="1"/>
</dbReference>
<evidence type="ECO:0000259" key="21">
    <source>
        <dbReference type="PROSITE" id="PS50011"/>
    </source>
</evidence>
<keyword evidence="13" id="KW-0460">Magnesium</keyword>
<evidence type="ECO:0000256" key="12">
    <source>
        <dbReference type="ARBA" id="ARBA00022840"/>
    </source>
</evidence>
<dbReference type="SUPFAM" id="SSF56112">
    <property type="entry name" value="Protein kinase-like (PK-like)"/>
    <property type="match status" value="1"/>
</dbReference>
<keyword evidence="23" id="KW-1185">Reference proteome</keyword>
<dbReference type="InterPro" id="IPR011009">
    <property type="entry name" value="Kinase-like_dom_sf"/>
</dbReference>
<evidence type="ECO:0000256" key="9">
    <source>
        <dbReference type="ARBA" id="ARBA00022741"/>
    </source>
</evidence>
<dbReference type="Pfam" id="PF00069">
    <property type="entry name" value="Pkinase"/>
    <property type="match status" value="1"/>
</dbReference>
<dbReference type="PANTHER" id="PTHR24346:SF102">
    <property type="entry name" value="TESTIS-SPECIFIC SERINE_THREONINE-PROTEIN KINASE 1"/>
    <property type="match status" value="1"/>
</dbReference>
<comment type="catalytic activity">
    <reaction evidence="16">
        <text>L-threonyl-[protein] + ATP = O-phospho-L-threonyl-[protein] + ADP + H(+)</text>
        <dbReference type="Rhea" id="RHEA:46608"/>
        <dbReference type="Rhea" id="RHEA-COMP:11060"/>
        <dbReference type="Rhea" id="RHEA-COMP:11605"/>
        <dbReference type="ChEBI" id="CHEBI:15378"/>
        <dbReference type="ChEBI" id="CHEBI:30013"/>
        <dbReference type="ChEBI" id="CHEBI:30616"/>
        <dbReference type="ChEBI" id="CHEBI:61977"/>
        <dbReference type="ChEBI" id="CHEBI:456216"/>
        <dbReference type="EC" id="2.7.11.1"/>
    </reaction>
</comment>
<dbReference type="InterPro" id="IPR017441">
    <property type="entry name" value="Protein_kinase_ATP_BS"/>
</dbReference>
<dbReference type="InterPro" id="IPR000719">
    <property type="entry name" value="Prot_kinase_dom"/>
</dbReference>
<protein>
    <recommendedName>
        <fullName evidence="3">non-specific serine/threonine protein kinase</fullName>
        <ecNumber evidence="3">2.7.11.1</ecNumber>
    </recommendedName>
</protein>
<gene>
    <name evidence="22" type="ORF">CVLEPA_LOCUS27121</name>
</gene>
<evidence type="ECO:0000256" key="10">
    <source>
        <dbReference type="ARBA" id="ARBA00022777"/>
    </source>
</evidence>
<accession>A0ABP0GQ34</accession>
<comment type="caution">
    <text evidence="22">The sequence shown here is derived from an EMBL/GenBank/DDBJ whole genome shotgun (WGS) entry which is preliminary data.</text>
</comment>
<name>A0ABP0GQ34_CLALP</name>
<comment type="cofactor">
    <cofactor evidence="1">
        <name>Mg(2+)</name>
        <dbReference type="ChEBI" id="CHEBI:18420"/>
    </cofactor>
</comment>
<feature type="transmembrane region" description="Helical" evidence="20">
    <location>
        <begin position="274"/>
        <end position="291"/>
    </location>
</feature>
<dbReference type="PANTHER" id="PTHR24346">
    <property type="entry name" value="MAP/MICROTUBULE AFFINITY-REGULATING KINASE"/>
    <property type="match status" value="1"/>
</dbReference>
<evidence type="ECO:0000256" key="14">
    <source>
        <dbReference type="ARBA" id="ARBA00022843"/>
    </source>
</evidence>
<dbReference type="SMART" id="SM00220">
    <property type="entry name" value="S_TKc"/>
    <property type="match status" value="1"/>
</dbReference>
<organism evidence="22 23">
    <name type="scientific">Clavelina lepadiformis</name>
    <name type="common">Light-bulb sea squirt</name>
    <name type="synonym">Ascidia lepadiformis</name>
    <dbReference type="NCBI Taxonomy" id="159417"/>
    <lineage>
        <taxon>Eukaryota</taxon>
        <taxon>Metazoa</taxon>
        <taxon>Chordata</taxon>
        <taxon>Tunicata</taxon>
        <taxon>Ascidiacea</taxon>
        <taxon>Aplousobranchia</taxon>
        <taxon>Clavelinidae</taxon>
        <taxon>Clavelina</taxon>
    </lineage>
</organism>
<comment type="similarity">
    <text evidence="2">Belongs to the protein kinase superfamily. CAMK Ser/Thr protein kinase family.</text>
</comment>
<keyword evidence="7" id="KW-0808">Transferase</keyword>
<evidence type="ECO:0000256" key="17">
    <source>
        <dbReference type="ARBA" id="ARBA00048679"/>
    </source>
</evidence>
<dbReference type="PROSITE" id="PS50011">
    <property type="entry name" value="PROTEIN_KINASE_DOM"/>
    <property type="match status" value="1"/>
</dbReference>
<keyword evidence="10" id="KW-0418">Kinase</keyword>
<keyword evidence="20" id="KW-1133">Transmembrane helix</keyword>
<evidence type="ECO:0000256" key="19">
    <source>
        <dbReference type="RuleBase" id="RU000304"/>
    </source>
</evidence>
<evidence type="ECO:0000256" key="3">
    <source>
        <dbReference type="ARBA" id="ARBA00012513"/>
    </source>
</evidence>
<keyword evidence="9 18" id="KW-0547">Nucleotide-binding</keyword>
<keyword evidence="14" id="KW-0832">Ubl conjugation</keyword>
<feature type="binding site" evidence="18">
    <location>
        <position position="122"/>
    </location>
    <ligand>
        <name>ATP</name>
        <dbReference type="ChEBI" id="CHEBI:30616"/>
    </ligand>
</feature>
<keyword evidence="20" id="KW-0812">Transmembrane</keyword>
<dbReference type="EC" id="2.7.11.1" evidence="3"/>
<evidence type="ECO:0000256" key="6">
    <source>
        <dbReference type="ARBA" id="ARBA00022553"/>
    </source>
</evidence>
<dbReference type="PROSITE" id="PS00108">
    <property type="entry name" value="PROTEIN_KINASE_ST"/>
    <property type="match status" value="1"/>
</dbReference>
<evidence type="ECO:0000313" key="22">
    <source>
        <dbReference type="EMBL" id="CAK8693827.1"/>
    </source>
</evidence>
<keyword evidence="20" id="KW-0472">Membrane</keyword>
<dbReference type="InterPro" id="IPR008271">
    <property type="entry name" value="Ser/Thr_kinase_AS"/>
</dbReference>
<comment type="catalytic activity">
    <reaction evidence="17">
        <text>L-seryl-[protein] + ATP = O-phospho-L-seryl-[protein] + ADP + H(+)</text>
        <dbReference type="Rhea" id="RHEA:17989"/>
        <dbReference type="Rhea" id="RHEA-COMP:9863"/>
        <dbReference type="Rhea" id="RHEA-COMP:11604"/>
        <dbReference type="ChEBI" id="CHEBI:15378"/>
        <dbReference type="ChEBI" id="CHEBI:29999"/>
        <dbReference type="ChEBI" id="CHEBI:30616"/>
        <dbReference type="ChEBI" id="CHEBI:83421"/>
        <dbReference type="ChEBI" id="CHEBI:456216"/>
        <dbReference type="EC" id="2.7.11.1"/>
    </reaction>
</comment>
<dbReference type="Gene3D" id="1.10.510.10">
    <property type="entry name" value="Transferase(Phosphotransferase) domain 1"/>
    <property type="match status" value="1"/>
</dbReference>
<evidence type="ECO:0000256" key="2">
    <source>
        <dbReference type="ARBA" id="ARBA00006692"/>
    </source>
</evidence>
<evidence type="ECO:0000256" key="18">
    <source>
        <dbReference type="PROSITE-ProRule" id="PRU10141"/>
    </source>
</evidence>
<evidence type="ECO:0000313" key="23">
    <source>
        <dbReference type="Proteomes" id="UP001642483"/>
    </source>
</evidence>
<feature type="domain" description="Protein kinase" evidence="21">
    <location>
        <begin position="89"/>
        <end position="347"/>
    </location>
</feature>
<evidence type="ECO:0000256" key="20">
    <source>
        <dbReference type="SAM" id="Phobius"/>
    </source>
</evidence>
<dbReference type="Proteomes" id="UP001642483">
    <property type="component" value="Unassembled WGS sequence"/>
</dbReference>
<evidence type="ECO:0000256" key="8">
    <source>
        <dbReference type="ARBA" id="ARBA00022723"/>
    </source>
</evidence>
<evidence type="ECO:0000256" key="4">
    <source>
        <dbReference type="ARBA" id="ARBA00022473"/>
    </source>
</evidence>
<evidence type="ECO:0000256" key="7">
    <source>
        <dbReference type="ARBA" id="ARBA00022679"/>
    </source>
</evidence>
<evidence type="ECO:0000256" key="13">
    <source>
        <dbReference type="ARBA" id="ARBA00022842"/>
    </source>
</evidence>
<dbReference type="EMBL" id="CAWYQH010000141">
    <property type="protein sequence ID" value="CAK8693827.1"/>
    <property type="molecule type" value="Genomic_DNA"/>
</dbReference>
<evidence type="ECO:0000256" key="15">
    <source>
        <dbReference type="ARBA" id="ARBA00022871"/>
    </source>
</evidence>
<keyword evidence="15" id="KW-0744">Spermatogenesis</keyword>
<evidence type="ECO:0000256" key="1">
    <source>
        <dbReference type="ARBA" id="ARBA00001946"/>
    </source>
</evidence>
<keyword evidence="8" id="KW-0479">Metal-binding</keyword>
<evidence type="ECO:0000256" key="5">
    <source>
        <dbReference type="ARBA" id="ARBA00022527"/>
    </source>
</evidence>
<sequence>MTSGPHLQHDRPVLSAFAFKHADNWTLAFFLADVHFTHIQRTPNWLATRYLSGKYFNVDILLKNSTLLMGKINNSIVLSDENILQEKGFKLDRVIGEGSFSKVKSAIWKKPGTSEELPVAIKIINRTTAPKNFLERFWPREAELMGAMVHDNIIKMYEVFTEGNKIYMCLEKAAHGDLLERVLTKGALNEVETHKYFSQMCQGIDYLHTNNIVHRDLKCENVLLTQSNCIKIADFGFARRMNEGDLSETFCGSAAYAAPEILRGVAYEAFVPDLWSLGVILFIMFFALMPFRDSSIGRLLKDQKTSSLQFPDQKKMNPKYRDLVSKILYYDISKRLRLNDIRNHDWMTSSPKVDQTSSLTLTDSGIISGGSDVTVSSSE</sequence>
<keyword evidence="11" id="KW-0221">Differentiation</keyword>
<keyword evidence="4" id="KW-0217">Developmental protein</keyword>
<reference evidence="22 23" key="1">
    <citation type="submission" date="2024-02" db="EMBL/GenBank/DDBJ databases">
        <authorList>
            <person name="Daric V."/>
            <person name="Darras S."/>
        </authorList>
    </citation>
    <scope>NUCLEOTIDE SEQUENCE [LARGE SCALE GENOMIC DNA]</scope>
</reference>
<keyword evidence="6" id="KW-0597">Phosphoprotein</keyword>
<evidence type="ECO:0000256" key="16">
    <source>
        <dbReference type="ARBA" id="ARBA00047899"/>
    </source>
</evidence>
<proteinExistence type="inferred from homology"/>
<evidence type="ECO:0000256" key="11">
    <source>
        <dbReference type="ARBA" id="ARBA00022782"/>
    </source>
</evidence>
<keyword evidence="5 19" id="KW-0723">Serine/threonine-protein kinase</keyword>
<keyword evidence="12 18" id="KW-0067">ATP-binding</keyword>